<sequence length="609" mass="63986">MIRWGANLAPLTLTGEGWRLATSMFLHIGIVHLLFNMAVLLAWGPSAERYFGKFAFAVLYLFSGIAGGLLSAVWHGYHQVSSLQMTVGYQFVQTTRPDLIVSAGASGALMGLAGAFLAAKVFGHTDKFGELERVSGKNVALVVGMNLAYGFANSGIDNAAHIGGLLAGFALGTAFCWSHGLGKSTQYFVKGVLAALTLVSGIQGPAAFASSDLQDLKVQLVAELDAQQQKDQAEQEQRDAEKLAQEDEKQRAPSVSKEVAEGAQVAIGSGPSGFTVSADGKRLYVASFEANTVSVIDLASKNVVKTIGGKAQPIMGGCPQCPGVRGPAIAVSPDQALAYVADLAGDAVSVVDLHAGTVIGKVAVGSWPRAIALSSDGKFAYVLNIVDNTVSVIDTAAQKNIATLALSKPSTEGLPPGRPASLTLSADNQRLFVLDGLDNSLYVFDTAARRVLKQIPLPAEENAYDIKLQQGGKSLWVLSDNRFSLIDTAALALKKQLPLCEGTHGYSFDINADGTLIALPLNESQRTLLLRPATRKVVGALPAEHGPGAIRLLADNKSLLVMNDNAASVTLQDVTKTMSLKEAQALNDEAQNSEGLCWQTPGAQSAFGQ</sequence>
<feature type="transmembrane region" description="Helical" evidence="6">
    <location>
        <begin position="54"/>
        <end position="77"/>
    </location>
</feature>
<dbReference type="InterPro" id="IPR015943">
    <property type="entry name" value="WD40/YVTN_repeat-like_dom_sf"/>
</dbReference>
<dbReference type="InterPro" id="IPR022764">
    <property type="entry name" value="Peptidase_S54_rhomboid_dom"/>
</dbReference>
<dbReference type="InterPro" id="IPR051200">
    <property type="entry name" value="Host-pathogen_enzymatic-act"/>
</dbReference>
<evidence type="ECO:0000256" key="4">
    <source>
        <dbReference type="ARBA" id="ARBA00023136"/>
    </source>
</evidence>
<reference evidence="9" key="1">
    <citation type="journal article" date="2019" name="Int. J. Syst. Evol. Microbiol.">
        <title>The Global Catalogue of Microorganisms (GCM) 10K type strain sequencing project: providing services to taxonomists for standard genome sequencing and annotation.</title>
        <authorList>
            <consortium name="The Broad Institute Genomics Platform"/>
            <consortium name="The Broad Institute Genome Sequencing Center for Infectious Disease"/>
            <person name="Wu L."/>
            <person name="Ma J."/>
        </authorList>
    </citation>
    <scope>NUCLEOTIDE SEQUENCE [LARGE SCALE GENOMIC DNA]</scope>
    <source>
        <strain evidence="9">JCM 17066</strain>
    </source>
</reference>
<evidence type="ECO:0000256" key="6">
    <source>
        <dbReference type="SAM" id="Phobius"/>
    </source>
</evidence>
<proteinExistence type="predicted"/>
<keyword evidence="8" id="KW-0645">Protease</keyword>
<protein>
    <submittedName>
        <fullName evidence="8">Rhomboid family intramembrane serine protease</fullName>
        <ecNumber evidence="8">3.4.21.105</ecNumber>
    </submittedName>
</protein>
<comment type="caution">
    <text evidence="8">The sequence shown here is derived from an EMBL/GenBank/DDBJ whole genome shotgun (WGS) entry which is preliminary data.</text>
</comment>
<feature type="transmembrane region" description="Helical" evidence="6">
    <location>
        <begin position="158"/>
        <end position="180"/>
    </location>
</feature>
<evidence type="ECO:0000256" key="2">
    <source>
        <dbReference type="ARBA" id="ARBA00022692"/>
    </source>
</evidence>
<keyword evidence="9" id="KW-1185">Reference proteome</keyword>
<dbReference type="SUPFAM" id="SSF144091">
    <property type="entry name" value="Rhomboid-like"/>
    <property type="match status" value="1"/>
</dbReference>
<dbReference type="GO" id="GO:0008233">
    <property type="term" value="F:peptidase activity"/>
    <property type="evidence" value="ECO:0007669"/>
    <property type="project" value="UniProtKB-KW"/>
</dbReference>
<dbReference type="EC" id="3.4.21.105" evidence="8"/>
<evidence type="ECO:0000313" key="9">
    <source>
        <dbReference type="Proteomes" id="UP001596045"/>
    </source>
</evidence>
<evidence type="ECO:0000256" key="1">
    <source>
        <dbReference type="ARBA" id="ARBA00004141"/>
    </source>
</evidence>
<organism evidence="8 9">
    <name type="scientific">Paraherbaspirillum soli</name>
    <dbReference type="NCBI Taxonomy" id="631222"/>
    <lineage>
        <taxon>Bacteria</taxon>
        <taxon>Pseudomonadati</taxon>
        <taxon>Pseudomonadota</taxon>
        <taxon>Betaproteobacteria</taxon>
        <taxon>Burkholderiales</taxon>
        <taxon>Oxalobacteraceae</taxon>
        <taxon>Paraherbaspirillum</taxon>
    </lineage>
</organism>
<dbReference type="EMBL" id="JBHSMT010000005">
    <property type="protein sequence ID" value="MFC5472696.1"/>
    <property type="molecule type" value="Genomic_DNA"/>
</dbReference>
<feature type="transmembrane region" description="Helical" evidence="6">
    <location>
        <begin position="187"/>
        <end position="208"/>
    </location>
</feature>
<dbReference type="RefSeq" id="WP_378994376.1">
    <property type="nucleotide sequence ID" value="NZ_JBHSMT010000005.1"/>
</dbReference>
<dbReference type="Pfam" id="PF10282">
    <property type="entry name" value="Lactonase"/>
    <property type="match status" value="1"/>
</dbReference>
<comment type="subcellular location">
    <subcellularLocation>
        <location evidence="1">Membrane</location>
        <topology evidence="1">Multi-pass membrane protein</topology>
    </subcellularLocation>
</comment>
<feature type="domain" description="Peptidase S54 rhomboid" evidence="7">
    <location>
        <begin position="15"/>
        <end position="176"/>
    </location>
</feature>
<keyword evidence="3 6" id="KW-1133">Transmembrane helix</keyword>
<evidence type="ECO:0000259" key="7">
    <source>
        <dbReference type="Pfam" id="PF01694"/>
    </source>
</evidence>
<gene>
    <name evidence="8" type="ORF">ACFPM8_01870</name>
</gene>
<evidence type="ECO:0000313" key="8">
    <source>
        <dbReference type="EMBL" id="MFC5472696.1"/>
    </source>
</evidence>
<accession>A0ABW0M791</accession>
<dbReference type="InterPro" id="IPR011964">
    <property type="entry name" value="YVTN_b-propeller_repeat"/>
</dbReference>
<feature type="transmembrane region" description="Helical" evidence="6">
    <location>
        <begin position="20"/>
        <end position="42"/>
    </location>
</feature>
<dbReference type="SUPFAM" id="SSF50974">
    <property type="entry name" value="Nitrous oxide reductase, N-terminal domain"/>
    <property type="match status" value="1"/>
</dbReference>
<dbReference type="PANTHER" id="PTHR47197:SF3">
    <property type="entry name" value="DIHYDRO-HEME D1 DEHYDROGENASE"/>
    <property type="match status" value="1"/>
</dbReference>
<evidence type="ECO:0000256" key="3">
    <source>
        <dbReference type="ARBA" id="ARBA00022989"/>
    </source>
</evidence>
<dbReference type="Proteomes" id="UP001596045">
    <property type="component" value="Unassembled WGS sequence"/>
</dbReference>
<feature type="transmembrane region" description="Helical" evidence="6">
    <location>
        <begin position="99"/>
        <end position="122"/>
    </location>
</feature>
<dbReference type="InterPro" id="IPR011045">
    <property type="entry name" value="N2O_reductase_N"/>
</dbReference>
<dbReference type="Gene3D" id="1.20.1540.10">
    <property type="entry name" value="Rhomboid-like"/>
    <property type="match status" value="1"/>
</dbReference>
<feature type="region of interest" description="Disordered" evidence="5">
    <location>
        <begin position="229"/>
        <end position="256"/>
    </location>
</feature>
<keyword evidence="8" id="KW-0378">Hydrolase</keyword>
<keyword evidence="2 6" id="KW-0812">Transmembrane</keyword>
<feature type="compositionally biased region" description="Basic and acidic residues" evidence="5">
    <location>
        <begin position="231"/>
        <end position="251"/>
    </location>
</feature>
<evidence type="ECO:0000256" key="5">
    <source>
        <dbReference type="SAM" id="MobiDB-lite"/>
    </source>
</evidence>
<keyword evidence="4 6" id="KW-0472">Membrane</keyword>
<name>A0ABW0M791_9BURK</name>
<dbReference type="PANTHER" id="PTHR47197">
    <property type="entry name" value="PROTEIN NIRF"/>
    <property type="match status" value="1"/>
</dbReference>
<dbReference type="Pfam" id="PF01694">
    <property type="entry name" value="Rhomboid"/>
    <property type="match status" value="1"/>
</dbReference>
<dbReference type="InterPro" id="IPR019405">
    <property type="entry name" value="Lactonase_7-beta_prop"/>
</dbReference>
<dbReference type="Gene3D" id="2.130.10.10">
    <property type="entry name" value="YVTN repeat-like/Quinoprotein amine dehydrogenase"/>
    <property type="match status" value="2"/>
</dbReference>
<dbReference type="InterPro" id="IPR035952">
    <property type="entry name" value="Rhomboid-like_sf"/>
</dbReference>
<dbReference type="NCBIfam" id="TIGR02276">
    <property type="entry name" value="beta_rpt_yvtn"/>
    <property type="match status" value="1"/>
</dbReference>
<dbReference type="GO" id="GO:0006508">
    <property type="term" value="P:proteolysis"/>
    <property type="evidence" value="ECO:0007669"/>
    <property type="project" value="UniProtKB-KW"/>
</dbReference>